<evidence type="ECO:0008006" key="3">
    <source>
        <dbReference type="Google" id="ProtNLM"/>
    </source>
</evidence>
<reference evidence="1 2" key="1">
    <citation type="submission" date="2018-03" db="EMBL/GenBank/DDBJ databases">
        <title>Diverse roseophages infecting R. pomeroyi DSS-3.</title>
        <authorList>
            <person name="Zhan Y."/>
            <person name="Chen F."/>
            <person name="Wommack E.K."/>
            <person name="Nasko D."/>
        </authorList>
    </citation>
    <scope>NUCLEOTIDE SEQUENCE [LARGE SCALE GENOMIC DNA]</scope>
</reference>
<dbReference type="Proteomes" id="UP000251001">
    <property type="component" value="Genome"/>
</dbReference>
<accession>A0A2Z4QFG5</accession>
<gene>
    <name evidence="1" type="ORF">vBRpoPV21_64</name>
</gene>
<proteinExistence type="predicted"/>
<protein>
    <recommendedName>
        <fullName evidence="3">N4 gp55-like protein</fullName>
    </recommendedName>
</protein>
<evidence type="ECO:0000313" key="1">
    <source>
        <dbReference type="EMBL" id="AWY09022.1"/>
    </source>
</evidence>
<organism evidence="1 2">
    <name type="scientific">Ruegeria phage vB_RpoP-V21</name>
    <dbReference type="NCBI Taxonomy" id="2218615"/>
    <lineage>
        <taxon>Viruses</taxon>
        <taxon>Duplodnaviria</taxon>
        <taxon>Heunggongvirae</taxon>
        <taxon>Uroviricota</taxon>
        <taxon>Caudoviricetes</taxon>
        <taxon>Schitoviridae</taxon>
        <taxon>Rhodovirinae</taxon>
        <taxon>Aorunvirus</taxon>
        <taxon>Aorunvirus V12</taxon>
    </lineage>
</organism>
<dbReference type="EMBL" id="MH015253">
    <property type="protein sequence ID" value="AWY09022.1"/>
    <property type="molecule type" value="Genomic_DNA"/>
</dbReference>
<name>A0A2Z4QFG5_9CAUD</name>
<evidence type="ECO:0000313" key="2">
    <source>
        <dbReference type="Proteomes" id="UP000251001"/>
    </source>
</evidence>
<sequence length="251" mass="28064">MDDVTKKTPEELLALVESTEDKEVLRFVANELEVPFSGNTGVGTLKEKLIPILLEKVENQPVNDDDENEDEDQADPVLMAALAAKQNESKTDAPKAKKSVLDLPRTAQAQLNPSAPGLTEVEKRAIVRAKAMRLHRVRVHNLDPQDSAVPGAIKTVYNKYCGKVSKYIPYGEENEYGYHIPEILLNALREEKYTMRKEVKQRGQVSSFGVKQYKTVLMPKFNIEMLPPLTKEEIAGLAQDQKARGAIDAHE</sequence>